<dbReference type="EMBL" id="JABTTQ020000011">
    <property type="protein sequence ID" value="KAK6146281.1"/>
    <property type="molecule type" value="Genomic_DNA"/>
</dbReference>
<keyword evidence="5" id="KW-1185">Reference proteome</keyword>
<dbReference type="InterPro" id="IPR036400">
    <property type="entry name" value="Cyt_B5-like_heme/steroid_sf"/>
</dbReference>
<dbReference type="Proteomes" id="UP001318860">
    <property type="component" value="Unassembled WGS sequence"/>
</dbReference>
<evidence type="ECO:0000256" key="2">
    <source>
        <dbReference type="SAM" id="MobiDB-lite"/>
    </source>
</evidence>
<feature type="coiled-coil region" evidence="1">
    <location>
        <begin position="241"/>
        <end position="296"/>
    </location>
</feature>
<keyword evidence="3" id="KW-0732">Signal</keyword>
<keyword evidence="1" id="KW-0175">Coiled coil</keyword>
<feature type="signal peptide" evidence="3">
    <location>
        <begin position="1"/>
        <end position="19"/>
    </location>
</feature>
<evidence type="ECO:0008006" key="6">
    <source>
        <dbReference type="Google" id="ProtNLM"/>
    </source>
</evidence>
<feature type="chain" id="PRO_5047324470" description="Cytochrome b5 heme-binding domain-containing protein" evidence="3">
    <location>
        <begin position="20"/>
        <end position="393"/>
    </location>
</feature>
<proteinExistence type="predicted"/>
<dbReference type="InterPro" id="IPR018506">
    <property type="entry name" value="Cyt_B5_heme-BS"/>
</dbReference>
<evidence type="ECO:0000313" key="4">
    <source>
        <dbReference type="EMBL" id="KAK6146281.1"/>
    </source>
</evidence>
<gene>
    <name evidence="4" type="ORF">DH2020_020150</name>
</gene>
<evidence type="ECO:0000313" key="5">
    <source>
        <dbReference type="Proteomes" id="UP001318860"/>
    </source>
</evidence>
<name>A0ABR0WI75_REHGL</name>
<sequence>MVCLTCVLPLLHYLGSILLKFCSFSRFLSDDRLGMGNLGCGNIQLFIFPAVELGVLIKLKDEEILGTPVQSFNLICVLQLQKLVLSGKSARLQSGSHSIPCVCKGEFLVPSSIFAHFTEINDAFWILMGMAVAWFWRAKANSSLGNHEDVINDLNVSLKIETSLSGKGQIESELNKLLDQSMLRSNAMEKPNNESSDYNVTTFLDEHPGGDEILLAATGMASRRERFIWNSRLGTNSSKEMQRIRDHIFNLENLVDELNHENSILYQQSQQLTQSLQQAEKLNQQQTEHIVVLLKQVNILQTLIHQEKKSCDSFVILTEAPHGTFDQDDNEHQRKKNKTSDKFKPSLSNQAGESGKKIQKINHEMIGYVEKGKKPEVPMKLCSYCNRKRHELS</sequence>
<comment type="caution">
    <text evidence="4">The sequence shown here is derived from an EMBL/GenBank/DDBJ whole genome shotgun (WGS) entry which is preliminary data.</text>
</comment>
<dbReference type="PROSITE" id="PS00191">
    <property type="entry name" value="CYTOCHROME_B5_1"/>
    <property type="match status" value="1"/>
</dbReference>
<evidence type="ECO:0000256" key="1">
    <source>
        <dbReference type="SAM" id="Coils"/>
    </source>
</evidence>
<dbReference type="SUPFAM" id="SSF55856">
    <property type="entry name" value="Cytochrome b5-like heme/steroid binding domain"/>
    <property type="match status" value="1"/>
</dbReference>
<protein>
    <recommendedName>
        <fullName evidence="6">Cytochrome b5 heme-binding domain-containing protein</fullName>
    </recommendedName>
</protein>
<accession>A0ABR0WI75</accession>
<organism evidence="4 5">
    <name type="scientific">Rehmannia glutinosa</name>
    <name type="common">Chinese foxglove</name>
    <dbReference type="NCBI Taxonomy" id="99300"/>
    <lineage>
        <taxon>Eukaryota</taxon>
        <taxon>Viridiplantae</taxon>
        <taxon>Streptophyta</taxon>
        <taxon>Embryophyta</taxon>
        <taxon>Tracheophyta</taxon>
        <taxon>Spermatophyta</taxon>
        <taxon>Magnoliopsida</taxon>
        <taxon>eudicotyledons</taxon>
        <taxon>Gunneridae</taxon>
        <taxon>Pentapetalae</taxon>
        <taxon>asterids</taxon>
        <taxon>lamiids</taxon>
        <taxon>Lamiales</taxon>
        <taxon>Orobanchaceae</taxon>
        <taxon>Rehmannieae</taxon>
        <taxon>Rehmannia</taxon>
    </lineage>
</organism>
<evidence type="ECO:0000256" key="3">
    <source>
        <dbReference type="SAM" id="SignalP"/>
    </source>
</evidence>
<feature type="region of interest" description="Disordered" evidence="2">
    <location>
        <begin position="323"/>
        <end position="356"/>
    </location>
</feature>
<reference evidence="4 5" key="1">
    <citation type="journal article" date="2021" name="Comput. Struct. Biotechnol. J.">
        <title>De novo genome assembly of the potent medicinal plant Rehmannia glutinosa using nanopore technology.</title>
        <authorList>
            <person name="Ma L."/>
            <person name="Dong C."/>
            <person name="Song C."/>
            <person name="Wang X."/>
            <person name="Zheng X."/>
            <person name="Niu Y."/>
            <person name="Chen S."/>
            <person name="Feng W."/>
        </authorList>
    </citation>
    <scope>NUCLEOTIDE SEQUENCE [LARGE SCALE GENOMIC DNA]</scope>
    <source>
        <strain evidence="4">DH-2019</strain>
    </source>
</reference>